<dbReference type="SUPFAM" id="SSF55729">
    <property type="entry name" value="Acyl-CoA N-acyltransferases (Nat)"/>
    <property type="match status" value="1"/>
</dbReference>
<gene>
    <name evidence="5" type="ORF">NUH88_06850</name>
</gene>
<dbReference type="GO" id="GO:0016747">
    <property type="term" value="F:acyltransferase activity, transferring groups other than amino-acyl groups"/>
    <property type="evidence" value="ECO:0007669"/>
    <property type="project" value="InterPro"/>
</dbReference>
<dbReference type="PROSITE" id="PS51186">
    <property type="entry name" value="GNAT"/>
    <property type="match status" value="1"/>
</dbReference>
<dbReference type="Proteomes" id="UP001060336">
    <property type="component" value="Chromosome"/>
</dbReference>
<feature type="domain" description="N-acetyltransferase" evidence="4">
    <location>
        <begin position="21"/>
        <end position="170"/>
    </location>
</feature>
<evidence type="ECO:0000313" key="6">
    <source>
        <dbReference type="Proteomes" id="UP001060336"/>
    </source>
</evidence>
<sequence>MEAVTTERLAFKQPELADGDALFERMNDFDIVKFLTSVPWPYRRADADAYIERARSGRAEGNGHYYLVLDKATRAILGTVDLRFDPEETAHFGYWYAKAAWGRGYASEALTALLDFGFGSLGLRNIWGAAMPQNPASIRVMEKCGLTDVGRIEVERPNFGDAVEMVKLNMRRADWLARSGGAPA</sequence>
<evidence type="ECO:0000313" key="5">
    <source>
        <dbReference type="EMBL" id="UUX51407.1"/>
    </source>
</evidence>
<comment type="similarity">
    <text evidence="3">Belongs to the acetyltransferase family. RimJ subfamily.</text>
</comment>
<evidence type="ECO:0000259" key="4">
    <source>
        <dbReference type="PROSITE" id="PS51186"/>
    </source>
</evidence>
<protein>
    <submittedName>
        <fullName evidence="5">GNAT family N-acetyltransferase</fullName>
    </submittedName>
</protein>
<evidence type="ECO:0000256" key="2">
    <source>
        <dbReference type="ARBA" id="ARBA00023315"/>
    </source>
</evidence>
<accession>A0A9J7AVP5</accession>
<dbReference type="InterPro" id="IPR000182">
    <property type="entry name" value="GNAT_dom"/>
</dbReference>
<dbReference type="InterPro" id="IPR016181">
    <property type="entry name" value="Acyl_CoA_acyltransferase"/>
</dbReference>
<dbReference type="PANTHER" id="PTHR43792:SF8">
    <property type="entry name" value="[RIBOSOMAL PROTEIN US5]-ALANINE N-ACETYLTRANSFERASE"/>
    <property type="match status" value="1"/>
</dbReference>
<dbReference type="PANTHER" id="PTHR43792">
    <property type="entry name" value="GNAT FAMILY, PUTATIVE (AFU_ORTHOLOGUE AFUA_3G00765)-RELATED-RELATED"/>
    <property type="match status" value="1"/>
</dbReference>
<dbReference type="Gene3D" id="3.40.630.30">
    <property type="match status" value="1"/>
</dbReference>
<proteinExistence type="inferred from homology"/>
<keyword evidence="6" id="KW-1185">Reference proteome</keyword>
<dbReference type="KEGG" id="naci:NUH88_06850"/>
<evidence type="ECO:0000256" key="1">
    <source>
        <dbReference type="ARBA" id="ARBA00022679"/>
    </source>
</evidence>
<evidence type="ECO:0000256" key="3">
    <source>
        <dbReference type="ARBA" id="ARBA00038502"/>
    </source>
</evidence>
<keyword evidence="1" id="KW-0808">Transferase</keyword>
<dbReference type="Pfam" id="PF13302">
    <property type="entry name" value="Acetyltransf_3"/>
    <property type="match status" value="1"/>
</dbReference>
<dbReference type="InterPro" id="IPR051531">
    <property type="entry name" value="N-acetyltransferase"/>
</dbReference>
<dbReference type="EMBL" id="CP102480">
    <property type="protein sequence ID" value="UUX51407.1"/>
    <property type="molecule type" value="Genomic_DNA"/>
</dbReference>
<keyword evidence="2" id="KW-0012">Acyltransferase</keyword>
<dbReference type="AlphaFoldDB" id="A0A9J7AVP5"/>
<organism evidence="5 6">
    <name type="scientific">Nisaea acidiphila</name>
    <dbReference type="NCBI Taxonomy" id="1862145"/>
    <lineage>
        <taxon>Bacteria</taxon>
        <taxon>Pseudomonadati</taxon>
        <taxon>Pseudomonadota</taxon>
        <taxon>Alphaproteobacteria</taxon>
        <taxon>Rhodospirillales</taxon>
        <taxon>Thalassobaculaceae</taxon>
        <taxon>Nisaea</taxon>
    </lineage>
</organism>
<reference evidence="5" key="1">
    <citation type="submission" date="2022-08" db="EMBL/GenBank/DDBJ databases">
        <title>Nisaea acidiphila sp. nov., isolated from a marine algal debris and emended description of the genus Nisaea Urios et al. 2008.</title>
        <authorList>
            <person name="Kwon K."/>
        </authorList>
    </citation>
    <scope>NUCLEOTIDE SEQUENCE</scope>
    <source>
        <strain evidence="5">MEBiC11861</strain>
    </source>
</reference>
<name>A0A9J7AVP5_9PROT</name>
<dbReference type="RefSeq" id="WP_257770871.1">
    <property type="nucleotide sequence ID" value="NZ_CP102480.1"/>
</dbReference>